<dbReference type="InterPro" id="IPR045851">
    <property type="entry name" value="AMP-bd_C_sf"/>
</dbReference>
<dbReference type="Proteomes" id="UP001108089">
    <property type="component" value="Unassembled WGS sequence"/>
</dbReference>
<feature type="domain" description="AMP-binding enzyme C-terminal" evidence="4">
    <location>
        <begin position="446"/>
        <end position="522"/>
    </location>
</feature>
<dbReference type="PANTHER" id="PTHR43201">
    <property type="entry name" value="ACYL-COA SYNTHETASE"/>
    <property type="match status" value="1"/>
</dbReference>
<keyword evidence="2" id="KW-0436">Ligase</keyword>
<dbReference type="PANTHER" id="PTHR43201:SF5">
    <property type="entry name" value="MEDIUM-CHAIN ACYL-COA LIGASE ACSF2, MITOCHONDRIAL"/>
    <property type="match status" value="1"/>
</dbReference>
<evidence type="ECO:0000259" key="4">
    <source>
        <dbReference type="Pfam" id="PF13193"/>
    </source>
</evidence>
<protein>
    <submittedName>
        <fullName evidence="5">AMP-binding protein</fullName>
    </submittedName>
</protein>
<name>A0ABS9DQ82_9ACTN</name>
<comment type="similarity">
    <text evidence="1">Belongs to the ATP-dependent AMP-binding enzyme family.</text>
</comment>
<dbReference type="SUPFAM" id="SSF56801">
    <property type="entry name" value="Acetyl-CoA synthetase-like"/>
    <property type="match status" value="1"/>
</dbReference>
<dbReference type="Gene3D" id="2.30.38.10">
    <property type="entry name" value="Luciferase, Domain 3"/>
    <property type="match status" value="1"/>
</dbReference>
<feature type="domain" description="AMP-dependent synthetase/ligase" evidence="3">
    <location>
        <begin position="31"/>
        <end position="396"/>
    </location>
</feature>
<evidence type="ECO:0000259" key="3">
    <source>
        <dbReference type="Pfam" id="PF00501"/>
    </source>
</evidence>
<comment type="caution">
    <text evidence="5">The sequence shown here is derived from an EMBL/GenBank/DDBJ whole genome shotgun (WGS) entry which is preliminary data.</text>
</comment>
<sequence length="542" mass="58899">MVTTHLNADFIAESTASGAWQGNFIDAYLSDAAQTVPDRTAVVDRGRTWTFAQFDAIVDALGAALQRHGIGHGDVVSWQLPNWAEACAVHLAAIRIGAISNPIMPIFRHSETRFILEQAKSKIAFIPATFRNFDFPEMFAEISSGLSALQTVVVVGKARRDHEVSFEDFLDGFHGSKPEPVPRDANDLTLLLYTSGTTSAPKGALHTHNTLDYENRSVVELLGLTQEDVVFMPSPVGHITGILYGIQMPPMLRSGVVLMDIWEPTAGLELIQEHQCTFMLAATPFLHGLVHHPSLGEYDVSSLRSFLCGGADVPPDLILNATTALDCMVARVYGSTEYPTATSGSAADPLEKRANTDGRAIGLARIRIVDEHENDLGSGEDGELLARGPEMFVGYLDAELNRSAFTDDGWFRTGDLGRIDAEGHLEITGRKKDIIIRGGENLSAKEVEDHLFAHPGVAEVAVVGSPDPVLGERVCAVIVPEPGASLELAELVEWLLERKIAKQKLPESLIVLDQMPRTASGKIQKFRLRDLAKDGDEQEASP</sequence>
<dbReference type="EMBL" id="JAKGCU010000041">
    <property type="protein sequence ID" value="MCF3941382.1"/>
    <property type="molecule type" value="Genomic_DNA"/>
</dbReference>
<dbReference type="InterPro" id="IPR025110">
    <property type="entry name" value="AMP-bd_C"/>
</dbReference>
<reference evidence="5" key="1">
    <citation type="submission" date="2022-01" db="EMBL/GenBank/DDBJ databases">
        <title>Gordonia xiamenensis sp. nov., isolated from surface seawater in Xiamen.</title>
        <authorList>
            <person name="He Y.F."/>
        </authorList>
    </citation>
    <scope>NUCLEOTIDE SEQUENCE</scope>
    <source>
        <strain evidence="5">GW1C4-4</strain>
    </source>
</reference>
<proteinExistence type="inferred from homology"/>
<dbReference type="Gene3D" id="3.30.300.30">
    <property type="match status" value="1"/>
</dbReference>
<evidence type="ECO:0000313" key="6">
    <source>
        <dbReference type="Proteomes" id="UP001108089"/>
    </source>
</evidence>
<dbReference type="Gene3D" id="3.40.50.980">
    <property type="match status" value="2"/>
</dbReference>
<accession>A0ABS9DQ82</accession>
<dbReference type="InterPro" id="IPR020845">
    <property type="entry name" value="AMP-binding_CS"/>
</dbReference>
<dbReference type="Pfam" id="PF13193">
    <property type="entry name" value="AMP-binding_C"/>
    <property type="match status" value="1"/>
</dbReference>
<keyword evidence="6" id="KW-1185">Reference proteome</keyword>
<evidence type="ECO:0000256" key="2">
    <source>
        <dbReference type="ARBA" id="ARBA00022598"/>
    </source>
</evidence>
<dbReference type="InterPro" id="IPR000873">
    <property type="entry name" value="AMP-dep_synth/lig_dom"/>
</dbReference>
<dbReference type="Pfam" id="PF00501">
    <property type="entry name" value="AMP-binding"/>
    <property type="match status" value="1"/>
</dbReference>
<evidence type="ECO:0000256" key="1">
    <source>
        <dbReference type="ARBA" id="ARBA00006432"/>
    </source>
</evidence>
<organism evidence="5 6">
    <name type="scientific">Gordonia tangerina</name>
    <dbReference type="NCBI Taxonomy" id="2911060"/>
    <lineage>
        <taxon>Bacteria</taxon>
        <taxon>Bacillati</taxon>
        <taxon>Actinomycetota</taxon>
        <taxon>Actinomycetes</taxon>
        <taxon>Mycobacteriales</taxon>
        <taxon>Gordoniaceae</taxon>
        <taxon>Gordonia</taxon>
    </lineage>
</organism>
<evidence type="ECO:0000313" key="5">
    <source>
        <dbReference type="EMBL" id="MCF3941382.1"/>
    </source>
</evidence>
<dbReference type="PROSITE" id="PS00455">
    <property type="entry name" value="AMP_BINDING"/>
    <property type="match status" value="1"/>
</dbReference>
<dbReference type="RefSeq" id="WP_235726243.1">
    <property type="nucleotide sequence ID" value="NZ_JAKGCU010000041.1"/>
</dbReference>
<gene>
    <name evidence="5" type="ORF">L1892_23730</name>
</gene>